<evidence type="ECO:0008006" key="3">
    <source>
        <dbReference type="Google" id="ProtNLM"/>
    </source>
</evidence>
<protein>
    <recommendedName>
        <fullName evidence="3">Transposase</fullName>
    </recommendedName>
</protein>
<accession>A0ABY7H7Q1</accession>
<name>A0ABY7H7Q1_9BACT</name>
<keyword evidence="2" id="KW-1185">Reference proteome</keyword>
<gene>
    <name evidence="1" type="ORF">O0S08_03935</name>
</gene>
<dbReference type="Proteomes" id="UP001164459">
    <property type="component" value="Chromosome"/>
</dbReference>
<evidence type="ECO:0000313" key="1">
    <source>
        <dbReference type="EMBL" id="WAS95287.1"/>
    </source>
</evidence>
<dbReference type="EMBL" id="CP114040">
    <property type="protein sequence ID" value="WAS95287.1"/>
    <property type="molecule type" value="Genomic_DNA"/>
</dbReference>
<dbReference type="RefSeq" id="WP_269037619.1">
    <property type="nucleotide sequence ID" value="NZ_CP114040.1"/>
</dbReference>
<reference evidence="1" key="1">
    <citation type="submission" date="2022-11" db="EMBL/GenBank/DDBJ databases">
        <title>Minimal conservation of predation-associated metabolite biosynthetic gene clusters underscores biosynthetic potential of Myxococcota including descriptions for ten novel species: Archangium lansinium sp. nov., Myxococcus landrumus sp. nov., Nannocystis bai.</title>
        <authorList>
            <person name="Ahearne A."/>
            <person name="Stevens C."/>
            <person name="Dowd S."/>
        </authorList>
    </citation>
    <scope>NUCLEOTIDE SEQUENCE</scope>
    <source>
        <strain evidence="1">Fl3</strain>
    </source>
</reference>
<evidence type="ECO:0000313" key="2">
    <source>
        <dbReference type="Proteomes" id="UP001164459"/>
    </source>
</evidence>
<organism evidence="1 2">
    <name type="scientific">Nannocystis punicea</name>
    <dbReference type="NCBI Taxonomy" id="2995304"/>
    <lineage>
        <taxon>Bacteria</taxon>
        <taxon>Pseudomonadati</taxon>
        <taxon>Myxococcota</taxon>
        <taxon>Polyangia</taxon>
        <taxon>Nannocystales</taxon>
        <taxon>Nannocystaceae</taxon>
        <taxon>Nannocystis</taxon>
    </lineage>
</organism>
<proteinExistence type="predicted"/>
<sequence length="56" mass="6344">MLDDNARPEVVAAVGDRRPLRHRNQSLMTKITQLMRASRRQLWGLSPIADLFAAEA</sequence>